<dbReference type="InterPro" id="IPR011057">
    <property type="entry name" value="Mss4-like_sf"/>
</dbReference>
<accession>A0A843YER1</accession>
<proteinExistence type="predicted"/>
<evidence type="ECO:0000313" key="2">
    <source>
        <dbReference type="Proteomes" id="UP000444174"/>
    </source>
</evidence>
<organism evidence="1 2">
    <name type="scientific">Tritonibacter litoralis</name>
    <dbReference type="NCBI Taxonomy" id="2662264"/>
    <lineage>
        <taxon>Bacteria</taxon>
        <taxon>Pseudomonadati</taxon>
        <taxon>Pseudomonadota</taxon>
        <taxon>Alphaproteobacteria</taxon>
        <taxon>Rhodobacterales</taxon>
        <taxon>Paracoccaceae</taxon>
        <taxon>Tritonibacter</taxon>
    </lineage>
</organism>
<dbReference type="SUPFAM" id="SSF51316">
    <property type="entry name" value="Mss4-like"/>
    <property type="match status" value="1"/>
</dbReference>
<reference evidence="1 2" key="1">
    <citation type="submission" date="2019-10" db="EMBL/GenBank/DDBJ databases">
        <title>Epibacterium sp. nov., isolated from seawater.</title>
        <authorList>
            <person name="Zhang X."/>
            <person name="Li N."/>
        </authorList>
    </citation>
    <scope>NUCLEOTIDE SEQUENCE [LARGE SCALE GENOMIC DNA]</scope>
    <source>
        <strain evidence="1 2">SM1979</strain>
    </source>
</reference>
<dbReference type="Proteomes" id="UP000444174">
    <property type="component" value="Unassembled WGS sequence"/>
</dbReference>
<protein>
    <recommendedName>
        <fullName evidence="3">CENP-V/GFA domain-containing protein</fullName>
    </recommendedName>
</protein>
<dbReference type="RefSeq" id="WP_153216890.1">
    <property type="nucleotide sequence ID" value="NZ_WIBF01000011.1"/>
</dbReference>
<dbReference type="InterPro" id="IPR046149">
    <property type="entry name" value="DUF6151"/>
</dbReference>
<comment type="caution">
    <text evidence="1">The sequence shown here is derived from an EMBL/GenBank/DDBJ whole genome shotgun (WGS) entry which is preliminary data.</text>
</comment>
<name>A0A843YER1_9RHOB</name>
<evidence type="ECO:0008006" key="3">
    <source>
        <dbReference type="Google" id="ProtNLM"/>
    </source>
</evidence>
<dbReference type="AlphaFoldDB" id="A0A843YER1"/>
<gene>
    <name evidence="1" type="ORF">GFB49_15700</name>
</gene>
<dbReference type="Gene3D" id="3.90.1590.10">
    <property type="entry name" value="glutathione-dependent formaldehyde- activating enzyme (gfa)"/>
    <property type="match status" value="1"/>
</dbReference>
<dbReference type="EMBL" id="WIBF01000011">
    <property type="protein sequence ID" value="MQQ09910.1"/>
    <property type="molecule type" value="Genomic_DNA"/>
</dbReference>
<evidence type="ECO:0000313" key="1">
    <source>
        <dbReference type="EMBL" id="MQQ09910.1"/>
    </source>
</evidence>
<dbReference type="Pfam" id="PF19648">
    <property type="entry name" value="DUF6151"/>
    <property type="match status" value="1"/>
</dbReference>
<sequence>MATETTETPLAFSCSCGSLRGHLTSEGAQAGTHVACHCADCRANEVYHNLPDPAPEPVRLLQISPEAITITQGAEHLRVLRLTRRGIFRWYAGCCGTPIANTLASAKLPFAGMRTALFENPDHFGKIRVEAFVPQPGKPPRTKGALPMVLSLFKRMGAARLSGRWRDTPFFDAETGEPMAAVEVLSKDARAALPK</sequence>
<keyword evidence="2" id="KW-1185">Reference proteome</keyword>